<keyword evidence="4" id="KW-0547">Nucleotide-binding</keyword>
<protein>
    <recommendedName>
        <fullName evidence="2">non-specific protein-tyrosine kinase</fullName>
        <ecNumber evidence="2">2.7.10.2</ecNumber>
    </recommendedName>
</protein>
<reference evidence="12" key="1">
    <citation type="submission" date="2016-10" db="EMBL/GenBank/DDBJ databases">
        <authorList>
            <person name="de Groot N.N."/>
        </authorList>
    </citation>
    <scope>NUCLEOTIDE SEQUENCE</scope>
</reference>
<dbReference type="NCBIfam" id="TIGR01007">
    <property type="entry name" value="eps_fam"/>
    <property type="match status" value="1"/>
</dbReference>
<dbReference type="InterPro" id="IPR050445">
    <property type="entry name" value="Bact_polysacc_biosynth/exp"/>
</dbReference>
<feature type="transmembrane region" description="Helical" evidence="9">
    <location>
        <begin position="21"/>
        <end position="45"/>
    </location>
</feature>
<dbReference type="Pfam" id="PF13614">
    <property type="entry name" value="AAA_31"/>
    <property type="match status" value="1"/>
</dbReference>
<feature type="domain" description="Tyrosine-protein kinase G-rich" evidence="11">
    <location>
        <begin position="441"/>
        <end position="519"/>
    </location>
</feature>
<dbReference type="PANTHER" id="PTHR32309">
    <property type="entry name" value="TYROSINE-PROTEIN KINASE"/>
    <property type="match status" value="1"/>
</dbReference>
<keyword evidence="5 12" id="KW-0418">Kinase</keyword>
<evidence type="ECO:0000256" key="9">
    <source>
        <dbReference type="SAM" id="Phobius"/>
    </source>
</evidence>
<evidence type="ECO:0000256" key="7">
    <source>
        <dbReference type="ARBA" id="ARBA00023137"/>
    </source>
</evidence>
<keyword evidence="9" id="KW-1133">Transmembrane helix</keyword>
<dbReference type="PANTHER" id="PTHR32309:SF13">
    <property type="entry name" value="FERRIC ENTEROBACTIN TRANSPORT PROTEIN FEPE"/>
    <property type="match status" value="1"/>
</dbReference>
<evidence type="ECO:0000256" key="5">
    <source>
        <dbReference type="ARBA" id="ARBA00022777"/>
    </source>
</evidence>
<dbReference type="GO" id="GO:0005524">
    <property type="term" value="F:ATP binding"/>
    <property type="evidence" value="ECO:0007669"/>
    <property type="project" value="UniProtKB-KW"/>
</dbReference>
<dbReference type="SUPFAM" id="SSF52540">
    <property type="entry name" value="P-loop containing nucleoside triphosphate hydrolases"/>
    <property type="match status" value="1"/>
</dbReference>
<feature type="transmembrane region" description="Helical" evidence="9">
    <location>
        <begin position="497"/>
        <end position="517"/>
    </location>
</feature>
<dbReference type="Gene3D" id="3.40.50.300">
    <property type="entry name" value="P-loop containing nucleotide triphosphate hydrolases"/>
    <property type="match status" value="1"/>
</dbReference>
<comment type="catalytic activity">
    <reaction evidence="8">
        <text>L-tyrosyl-[protein] + ATP = O-phospho-L-tyrosyl-[protein] + ADP + H(+)</text>
        <dbReference type="Rhea" id="RHEA:10596"/>
        <dbReference type="Rhea" id="RHEA-COMP:10136"/>
        <dbReference type="Rhea" id="RHEA-COMP:20101"/>
        <dbReference type="ChEBI" id="CHEBI:15378"/>
        <dbReference type="ChEBI" id="CHEBI:30616"/>
        <dbReference type="ChEBI" id="CHEBI:46858"/>
        <dbReference type="ChEBI" id="CHEBI:61978"/>
        <dbReference type="ChEBI" id="CHEBI:456216"/>
        <dbReference type="EC" id="2.7.10.2"/>
    </reaction>
</comment>
<dbReference type="GO" id="GO:0004715">
    <property type="term" value="F:non-membrane spanning protein tyrosine kinase activity"/>
    <property type="evidence" value="ECO:0007669"/>
    <property type="project" value="UniProtKB-EC"/>
</dbReference>
<dbReference type="AlphaFoldDB" id="A0A1W1BHL0"/>
<keyword evidence="3 12" id="KW-0808">Transferase</keyword>
<dbReference type="InterPro" id="IPR027417">
    <property type="entry name" value="P-loop_NTPase"/>
</dbReference>
<dbReference type="InterPro" id="IPR005702">
    <property type="entry name" value="Wzc-like_C"/>
</dbReference>
<evidence type="ECO:0000313" key="12">
    <source>
        <dbReference type="EMBL" id="SFV52988.1"/>
    </source>
</evidence>
<name>A0A1W1BHL0_9ZZZZ</name>
<dbReference type="EC" id="2.7.10.2" evidence="2"/>
<keyword evidence="7" id="KW-0829">Tyrosine-protein kinase</keyword>
<dbReference type="CDD" id="cd05387">
    <property type="entry name" value="BY-kinase"/>
    <property type="match status" value="1"/>
</dbReference>
<evidence type="ECO:0000256" key="8">
    <source>
        <dbReference type="ARBA" id="ARBA00051245"/>
    </source>
</evidence>
<keyword evidence="6" id="KW-0067">ATP-binding</keyword>
<dbReference type="GO" id="GO:0005886">
    <property type="term" value="C:plasma membrane"/>
    <property type="evidence" value="ECO:0007669"/>
    <property type="project" value="TreeGrafter"/>
</dbReference>
<evidence type="ECO:0000256" key="4">
    <source>
        <dbReference type="ARBA" id="ARBA00022741"/>
    </source>
</evidence>
<evidence type="ECO:0000259" key="10">
    <source>
        <dbReference type="Pfam" id="PF13614"/>
    </source>
</evidence>
<evidence type="ECO:0000256" key="3">
    <source>
        <dbReference type="ARBA" id="ARBA00022679"/>
    </source>
</evidence>
<keyword evidence="9" id="KW-0812">Transmembrane</keyword>
<feature type="domain" description="AAA" evidence="10">
    <location>
        <begin position="586"/>
        <end position="739"/>
    </location>
</feature>
<gene>
    <name evidence="12" type="ORF">MNB_SV-12-639</name>
</gene>
<evidence type="ECO:0000256" key="6">
    <source>
        <dbReference type="ARBA" id="ARBA00022840"/>
    </source>
</evidence>
<evidence type="ECO:0000256" key="2">
    <source>
        <dbReference type="ARBA" id="ARBA00011903"/>
    </source>
</evidence>
<dbReference type="Pfam" id="PF13807">
    <property type="entry name" value="GNVR"/>
    <property type="match status" value="1"/>
</dbReference>
<organism evidence="12">
    <name type="scientific">hydrothermal vent metagenome</name>
    <dbReference type="NCBI Taxonomy" id="652676"/>
    <lineage>
        <taxon>unclassified sequences</taxon>
        <taxon>metagenomes</taxon>
        <taxon>ecological metagenomes</taxon>
    </lineage>
</organism>
<keyword evidence="9" id="KW-0472">Membrane</keyword>
<evidence type="ECO:0000256" key="1">
    <source>
        <dbReference type="ARBA" id="ARBA00007316"/>
    </source>
</evidence>
<comment type="similarity">
    <text evidence="1">Belongs to the CpsD/CapB family.</text>
</comment>
<accession>A0A1W1BHL0</accession>
<dbReference type="EMBL" id="FPHE01000039">
    <property type="protein sequence ID" value="SFV52988.1"/>
    <property type="molecule type" value="Genomic_DNA"/>
</dbReference>
<dbReference type="InterPro" id="IPR032807">
    <property type="entry name" value="GNVR"/>
</dbReference>
<sequence>MGNRSKEKIDENPIVELFITIKPYAVSISVITVLSGLLTLLFLYFQPSIYESYAIIKIKSEARGGARLRDIDPLSSALSISGNSKVDQELAILKTFYINNRAIEELANREKFIDRINLKIQYFKEEKYKKVEIFSEFPIEIKEIKIKDKKVIGKYIQLIPVVDGFRFKIGKNKSSQVYRYEHSINTKQFKLIVKKYQDFKNPIYFRLNGNNRNIYEKIVRKNLKVSKLNDNVSLIKVAYQDTSASRATKYVNALIDVYIAQSIKDKSKKNNKILDFIEKQLDTTGKKLKLSESQLEEYRVSNSVIEPSIQSQSLINRLSEIEVELSENSIKERLVANLKTVIKHNQNLDSITPILRELEDEPTIRVIERLQDLQRRANELKRDFTEKHPDLKAVRRDIARNRRTIRLNIESLKSNILGRKKELISIKKEYENSLKTLPTKEKQLIGLRRNYEVNSKMYSYLLEKKSENEMKRVATVSDYEIVDRAYSNGIPIKPKRLSSIVIFTVFGFVFAVLLSLLRNFMINRVQNIKDIERLTSLPIYGSLPITAETKFEIRDHPKSKLSEIFRSIRTTLQFIRKVDKSNIILVTSNSPKEGKTVITANLCAIFQMADYKSIVIDLNLYRPEIHNYFNIINDKGISDYLINKHDKIEDIILSTSYPNLDIITAGQRVDNPSDLILSDKLESLIAKLKKEYDFLFIDTAPFSMVADTLYLMQHADINLIVIREQIAKKIFVSNLETMIKKHNIKNVGLVINRTL</sequence>
<proteinExistence type="inferred from homology"/>
<dbReference type="InterPro" id="IPR025669">
    <property type="entry name" value="AAA_dom"/>
</dbReference>
<evidence type="ECO:0000259" key="11">
    <source>
        <dbReference type="Pfam" id="PF13807"/>
    </source>
</evidence>